<organism evidence="3 4">
    <name type="scientific">Hypothenemus hampei</name>
    <name type="common">Coffee berry borer</name>
    <dbReference type="NCBI Taxonomy" id="57062"/>
    <lineage>
        <taxon>Eukaryota</taxon>
        <taxon>Metazoa</taxon>
        <taxon>Ecdysozoa</taxon>
        <taxon>Arthropoda</taxon>
        <taxon>Hexapoda</taxon>
        <taxon>Insecta</taxon>
        <taxon>Pterygota</taxon>
        <taxon>Neoptera</taxon>
        <taxon>Endopterygota</taxon>
        <taxon>Coleoptera</taxon>
        <taxon>Polyphaga</taxon>
        <taxon>Cucujiformia</taxon>
        <taxon>Curculionidae</taxon>
        <taxon>Scolytinae</taxon>
        <taxon>Hypothenemus</taxon>
    </lineage>
</organism>
<dbReference type="PANTHER" id="PTHR16277:SF7">
    <property type="entry name" value="RE12330P"/>
    <property type="match status" value="1"/>
</dbReference>
<sequence length="305" mass="34734">MQTPPQQEPVNDPNSMDDCDDIFGPPRTYPTAYPPKNRPSMISAKYKQKEERRKVLKISLNKLKKIDDPEANLCRSVLINNTMKRLQQETRDEKLQKQQLSYPRCYSNDNYLNIRTEFLKNEKPVDDVTTSFMSNERIEDLVIESDFHTKLEEEITGISSLNVLVSDSFQVSAEKEDSSSSASKKRPFEEVVDDCDMQDVLSQFYMPPTPRMLTAIDDDDDVNVVDTDPLAKRLKLEETTSTNNDPLADYTKTVTSFINNNIPTTRFSNSCIVDTDTSSFSCGQASMFGELQTNVYHSLIASLET</sequence>
<evidence type="ECO:0000313" key="3">
    <source>
        <dbReference type="EMBL" id="KAL1506384.1"/>
    </source>
</evidence>
<dbReference type="Proteomes" id="UP001566132">
    <property type="component" value="Unassembled WGS sequence"/>
</dbReference>
<name>A0ABD1F365_HYPHA</name>
<evidence type="ECO:0000256" key="1">
    <source>
        <dbReference type="SAM" id="MobiDB-lite"/>
    </source>
</evidence>
<keyword evidence="4" id="KW-1185">Reference proteome</keyword>
<comment type="caution">
    <text evidence="3">The sequence shown here is derived from an EMBL/GenBank/DDBJ whole genome shotgun (WGS) entry which is preliminary data.</text>
</comment>
<proteinExistence type="predicted"/>
<dbReference type="InterPro" id="IPR009263">
    <property type="entry name" value="SERTA_dom"/>
</dbReference>
<feature type="domain" description="SERTA" evidence="2">
    <location>
        <begin position="48"/>
        <end position="94"/>
    </location>
</feature>
<dbReference type="InterPro" id="IPR052262">
    <property type="entry name" value="E2F-SERTA_domain_protein"/>
</dbReference>
<gene>
    <name evidence="3" type="ORF">ABEB36_005757</name>
</gene>
<dbReference type="PROSITE" id="PS51053">
    <property type="entry name" value="SERTA"/>
    <property type="match status" value="1"/>
</dbReference>
<protein>
    <recommendedName>
        <fullName evidence="2">SERTA domain-containing protein</fullName>
    </recommendedName>
</protein>
<dbReference type="Pfam" id="PF06031">
    <property type="entry name" value="SERTA"/>
    <property type="match status" value="1"/>
</dbReference>
<feature type="region of interest" description="Disordered" evidence="1">
    <location>
        <begin position="1"/>
        <end position="48"/>
    </location>
</feature>
<reference evidence="3 4" key="1">
    <citation type="submission" date="2024-05" db="EMBL/GenBank/DDBJ databases">
        <title>Genetic variation in Jamaican populations of the coffee berry borer (Hypothenemus hampei).</title>
        <authorList>
            <person name="Errbii M."/>
            <person name="Myrie A."/>
        </authorList>
    </citation>
    <scope>NUCLEOTIDE SEQUENCE [LARGE SCALE GENOMIC DNA]</scope>
    <source>
        <strain evidence="3">JA-Hopewell-2020-01-JO</strain>
        <tissue evidence="3">Whole body</tissue>
    </source>
</reference>
<evidence type="ECO:0000259" key="2">
    <source>
        <dbReference type="PROSITE" id="PS51053"/>
    </source>
</evidence>
<dbReference type="PANTHER" id="PTHR16277">
    <property type="entry name" value="CELL DIVISION CYCLE ASSOCIATED PROTEIN 4/SERTA DOMAIN-CONTAINING PROTEIN 2"/>
    <property type="match status" value="1"/>
</dbReference>
<evidence type="ECO:0000313" key="4">
    <source>
        <dbReference type="Proteomes" id="UP001566132"/>
    </source>
</evidence>
<accession>A0ABD1F365</accession>
<dbReference type="AlphaFoldDB" id="A0ABD1F365"/>
<dbReference type="EMBL" id="JBDJPC010000004">
    <property type="protein sequence ID" value="KAL1506384.1"/>
    <property type="molecule type" value="Genomic_DNA"/>
</dbReference>
<feature type="compositionally biased region" description="Polar residues" evidence="1">
    <location>
        <begin position="1"/>
        <end position="14"/>
    </location>
</feature>